<organism evidence="2 3">
    <name type="scientific">Steinernema glaseri</name>
    <dbReference type="NCBI Taxonomy" id="37863"/>
    <lineage>
        <taxon>Eukaryota</taxon>
        <taxon>Metazoa</taxon>
        <taxon>Ecdysozoa</taxon>
        <taxon>Nematoda</taxon>
        <taxon>Chromadorea</taxon>
        <taxon>Rhabditida</taxon>
        <taxon>Tylenchina</taxon>
        <taxon>Panagrolaimomorpha</taxon>
        <taxon>Strongyloidoidea</taxon>
        <taxon>Steinernematidae</taxon>
        <taxon>Steinernema</taxon>
    </lineage>
</organism>
<dbReference type="WBParaSite" id="L893_g14003.t1">
    <property type="protein sequence ID" value="L893_g14003.t1"/>
    <property type="gene ID" value="L893_g14003"/>
</dbReference>
<evidence type="ECO:0000313" key="3">
    <source>
        <dbReference type="WBParaSite" id="L893_g14003.t1"/>
    </source>
</evidence>
<dbReference type="Proteomes" id="UP000095287">
    <property type="component" value="Unplaced"/>
</dbReference>
<keyword evidence="2" id="KW-1185">Reference proteome</keyword>
<proteinExistence type="predicted"/>
<name>A0A1I7YA09_9BILA</name>
<protein>
    <submittedName>
        <fullName evidence="3">PRE_C2HC domain-containing protein</fullName>
    </submittedName>
</protein>
<dbReference type="AlphaFoldDB" id="A0A1I7YA09"/>
<evidence type="ECO:0000256" key="1">
    <source>
        <dbReference type="SAM" id="MobiDB-lite"/>
    </source>
</evidence>
<accession>A0A1I7YA09</accession>
<evidence type="ECO:0000313" key="2">
    <source>
        <dbReference type="Proteomes" id="UP000095287"/>
    </source>
</evidence>
<sequence length="327" mass="37631">MPVGFRSNTILFKFTKSKVINAENAQIKFAKVVTQCGGSPGDIENVETTSEILTVTFRSEESASKVLKTFQDKKIRDELSAEFKACRIFYDLPEHLQKKRNALFAEIHKEKANDYKYVDEFHLSIKTKPGMSASHKTSSRKSLYHTETQVPQGERDKSIRSVKIKAEPRISTRAVPQEDSQTYDKRPSFAIYYEEQLHVKYDHMSFAQFTKEVFGFYATNIELEQRLSDGFKVFLKPKSRTTVEKLLAHLGKSSFIYYYTDYAPKYRHMGFDEFMAELFGVYAKDIKMDVRFDNGFNVSLKPTATTSIEKLLMCLPKDVDIAVVVSL</sequence>
<feature type="region of interest" description="Disordered" evidence="1">
    <location>
        <begin position="129"/>
        <end position="156"/>
    </location>
</feature>
<reference evidence="3" key="1">
    <citation type="submission" date="2016-11" db="UniProtKB">
        <authorList>
            <consortium name="WormBaseParasite"/>
        </authorList>
    </citation>
    <scope>IDENTIFICATION</scope>
</reference>